<evidence type="ECO:0000256" key="11">
    <source>
        <dbReference type="ARBA" id="ARBA00023326"/>
    </source>
</evidence>
<keyword evidence="7" id="KW-0146">Chitin degradation</keyword>
<dbReference type="PANTHER" id="PTHR11177">
    <property type="entry name" value="CHITINASE"/>
    <property type="match status" value="1"/>
</dbReference>
<evidence type="ECO:0000313" key="14">
    <source>
        <dbReference type="EMBL" id="KAK3312801.1"/>
    </source>
</evidence>
<evidence type="ECO:0000256" key="2">
    <source>
        <dbReference type="ARBA" id="ARBA00004613"/>
    </source>
</evidence>
<dbReference type="EMBL" id="JAUEDM010000008">
    <property type="protein sequence ID" value="KAK3312801.1"/>
    <property type="molecule type" value="Genomic_DNA"/>
</dbReference>
<dbReference type="GO" id="GO:0008843">
    <property type="term" value="F:endochitinase activity"/>
    <property type="evidence" value="ECO:0007669"/>
    <property type="project" value="UniProtKB-EC"/>
</dbReference>
<evidence type="ECO:0000313" key="15">
    <source>
        <dbReference type="Proteomes" id="UP001283341"/>
    </source>
</evidence>
<dbReference type="FunFam" id="3.10.50.10:FF:000005">
    <property type="entry name" value="Endochitinase B1"/>
    <property type="match status" value="1"/>
</dbReference>
<comment type="caution">
    <text evidence="14">The sequence shown here is derived from an EMBL/GenBank/DDBJ whole genome shotgun (WGS) entry which is preliminary data.</text>
</comment>
<dbReference type="PROSITE" id="PS01095">
    <property type="entry name" value="GH18_1"/>
    <property type="match status" value="1"/>
</dbReference>
<feature type="domain" description="GH18" evidence="13">
    <location>
        <begin position="13"/>
        <end position="381"/>
    </location>
</feature>
<dbReference type="InterPro" id="IPR011583">
    <property type="entry name" value="Chitinase_II/V-like_cat"/>
</dbReference>
<evidence type="ECO:0000256" key="3">
    <source>
        <dbReference type="ARBA" id="ARBA00008682"/>
    </source>
</evidence>
<accession>A0AAE0HVN3</accession>
<name>A0AAE0HVN3_9PEZI</name>
<dbReference type="SMART" id="SM00636">
    <property type="entry name" value="Glyco_18"/>
    <property type="match status" value="1"/>
</dbReference>
<evidence type="ECO:0000256" key="5">
    <source>
        <dbReference type="ARBA" id="ARBA00022525"/>
    </source>
</evidence>
<organism evidence="14 15">
    <name type="scientific">Apodospora peruviana</name>
    <dbReference type="NCBI Taxonomy" id="516989"/>
    <lineage>
        <taxon>Eukaryota</taxon>
        <taxon>Fungi</taxon>
        <taxon>Dikarya</taxon>
        <taxon>Ascomycota</taxon>
        <taxon>Pezizomycotina</taxon>
        <taxon>Sordariomycetes</taxon>
        <taxon>Sordariomycetidae</taxon>
        <taxon>Sordariales</taxon>
        <taxon>Lasiosphaeriaceae</taxon>
        <taxon>Apodospora</taxon>
    </lineage>
</organism>
<evidence type="ECO:0000256" key="7">
    <source>
        <dbReference type="ARBA" id="ARBA00023024"/>
    </source>
</evidence>
<evidence type="ECO:0000256" key="9">
    <source>
        <dbReference type="ARBA" id="ARBA00023277"/>
    </source>
</evidence>
<dbReference type="PROSITE" id="PS51910">
    <property type="entry name" value="GH18_2"/>
    <property type="match status" value="1"/>
</dbReference>
<dbReference type="SUPFAM" id="SSF51445">
    <property type="entry name" value="(Trans)glycosidases"/>
    <property type="match status" value="1"/>
</dbReference>
<keyword evidence="5" id="KW-0964">Secreted</keyword>
<evidence type="ECO:0000259" key="13">
    <source>
        <dbReference type="PROSITE" id="PS51910"/>
    </source>
</evidence>
<keyword evidence="6 12" id="KW-0378">Hydrolase</keyword>
<dbReference type="GO" id="GO:0000272">
    <property type="term" value="P:polysaccharide catabolic process"/>
    <property type="evidence" value="ECO:0007669"/>
    <property type="project" value="UniProtKB-KW"/>
</dbReference>
<proteinExistence type="inferred from homology"/>
<reference evidence="14" key="1">
    <citation type="journal article" date="2023" name="Mol. Phylogenet. Evol.">
        <title>Genome-scale phylogeny and comparative genomics of the fungal order Sordariales.</title>
        <authorList>
            <person name="Hensen N."/>
            <person name="Bonometti L."/>
            <person name="Westerberg I."/>
            <person name="Brannstrom I.O."/>
            <person name="Guillou S."/>
            <person name="Cros-Aarteil S."/>
            <person name="Calhoun S."/>
            <person name="Haridas S."/>
            <person name="Kuo A."/>
            <person name="Mondo S."/>
            <person name="Pangilinan J."/>
            <person name="Riley R."/>
            <person name="LaButti K."/>
            <person name="Andreopoulos B."/>
            <person name="Lipzen A."/>
            <person name="Chen C."/>
            <person name="Yan M."/>
            <person name="Daum C."/>
            <person name="Ng V."/>
            <person name="Clum A."/>
            <person name="Steindorff A."/>
            <person name="Ohm R.A."/>
            <person name="Martin F."/>
            <person name="Silar P."/>
            <person name="Natvig D.O."/>
            <person name="Lalanne C."/>
            <person name="Gautier V."/>
            <person name="Ament-Velasquez S.L."/>
            <person name="Kruys A."/>
            <person name="Hutchinson M.I."/>
            <person name="Powell A.J."/>
            <person name="Barry K."/>
            <person name="Miller A.N."/>
            <person name="Grigoriev I.V."/>
            <person name="Debuchy R."/>
            <person name="Gladieux P."/>
            <person name="Hiltunen Thoren M."/>
            <person name="Johannesson H."/>
        </authorList>
    </citation>
    <scope>NUCLEOTIDE SEQUENCE</scope>
    <source>
        <strain evidence="14">CBS 118394</strain>
    </source>
</reference>
<evidence type="ECO:0000256" key="12">
    <source>
        <dbReference type="RuleBase" id="RU000489"/>
    </source>
</evidence>
<evidence type="ECO:0000256" key="10">
    <source>
        <dbReference type="ARBA" id="ARBA00023295"/>
    </source>
</evidence>
<sequence length="408" mass="44669">MGGGPDSNPGGGYRSVAYFVNWAIYGRKHLPQDLPVENLTHVLYAFANVRPESGEVYLTDTWADTDIHWLPGDSWNDAGTNLYGCLKQLNLLKRRNRNLKVLLSIGGWTYSSNFAAPASTPSGREKFASSAVELLSQLGFDGLDIDWEYPADAAQAADYVALLQACRTALDAYSASLPAHCGCPHFELTVACPAGPSKFQILDIPGMDRLLDFWNLMAYDFAGSWDSVAGHQANLFHCHPNPHCTPFSTAAAVDHYVSRGVRPDKIVLGMPLYGRAFENTDGLGKPYTGVGEGTWENGVFDYKKLPLEGAMEHEDHEVGASYCYHPGSRKLVSYDTVGMARHKAQFIKNRGLGGGMWWESSGDKAGDQSLIANVVDVLGGPKGLKMEENCISYPNTKYDNLREGFPNN</sequence>
<dbReference type="Proteomes" id="UP001283341">
    <property type="component" value="Unassembled WGS sequence"/>
</dbReference>
<dbReference type="InterPro" id="IPR001223">
    <property type="entry name" value="Glyco_hydro18_cat"/>
</dbReference>
<evidence type="ECO:0000256" key="8">
    <source>
        <dbReference type="ARBA" id="ARBA00023180"/>
    </source>
</evidence>
<evidence type="ECO:0000256" key="4">
    <source>
        <dbReference type="ARBA" id="ARBA00012729"/>
    </source>
</evidence>
<dbReference type="InterPro" id="IPR001579">
    <property type="entry name" value="Glyco_hydro_18_chit_AS"/>
</dbReference>
<dbReference type="Gene3D" id="3.10.50.10">
    <property type="match status" value="1"/>
</dbReference>
<dbReference type="GO" id="GO:0006032">
    <property type="term" value="P:chitin catabolic process"/>
    <property type="evidence" value="ECO:0007669"/>
    <property type="project" value="UniProtKB-KW"/>
</dbReference>
<dbReference type="FunFam" id="3.20.20.80:FF:000095">
    <property type="entry name" value="Endochitinase B1"/>
    <property type="match status" value="1"/>
</dbReference>
<comment type="similarity">
    <text evidence="3">Belongs to the glycosyl hydrolase 18 family. Chitinase class V subfamily.</text>
</comment>
<keyword evidence="10 12" id="KW-0326">Glycosidase</keyword>
<dbReference type="GO" id="GO:0005576">
    <property type="term" value="C:extracellular region"/>
    <property type="evidence" value="ECO:0007669"/>
    <property type="project" value="UniProtKB-SubCell"/>
</dbReference>
<reference evidence="14" key="2">
    <citation type="submission" date="2023-06" db="EMBL/GenBank/DDBJ databases">
        <authorList>
            <consortium name="Lawrence Berkeley National Laboratory"/>
            <person name="Haridas S."/>
            <person name="Hensen N."/>
            <person name="Bonometti L."/>
            <person name="Westerberg I."/>
            <person name="Brannstrom I.O."/>
            <person name="Guillou S."/>
            <person name="Cros-Aarteil S."/>
            <person name="Calhoun S."/>
            <person name="Kuo A."/>
            <person name="Mondo S."/>
            <person name="Pangilinan J."/>
            <person name="Riley R."/>
            <person name="Labutti K."/>
            <person name="Andreopoulos B."/>
            <person name="Lipzen A."/>
            <person name="Chen C."/>
            <person name="Yanf M."/>
            <person name="Daum C."/>
            <person name="Ng V."/>
            <person name="Clum A."/>
            <person name="Steindorff A."/>
            <person name="Ohm R."/>
            <person name="Martin F."/>
            <person name="Silar P."/>
            <person name="Natvig D."/>
            <person name="Lalanne C."/>
            <person name="Gautier V."/>
            <person name="Ament-Velasquez S.L."/>
            <person name="Kruys A."/>
            <person name="Hutchinson M.I."/>
            <person name="Powell A.J."/>
            <person name="Barry K."/>
            <person name="Miller A.N."/>
            <person name="Grigoriev I.V."/>
            <person name="Debuchy R."/>
            <person name="Gladieux P."/>
            <person name="Thoren M.H."/>
            <person name="Johannesson H."/>
        </authorList>
    </citation>
    <scope>NUCLEOTIDE SEQUENCE</scope>
    <source>
        <strain evidence="14">CBS 118394</strain>
    </source>
</reference>
<comment type="subcellular location">
    <subcellularLocation>
        <location evidence="2">Secreted</location>
    </subcellularLocation>
</comment>
<dbReference type="CDD" id="cd06548">
    <property type="entry name" value="GH18_chitinase"/>
    <property type="match status" value="1"/>
</dbReference>
<dbReference type="GO" id="GO:0008061">
    <property type="term" value="F:chitin binding"/>
    <property type="evidence" value="ECO:0007669"/>
    <property type="project" value="InterPro"/>
</dbReference>
<dbReference type="EC" id="3.2.1.14" evidence="4"/>
<dbReference type="InterPro" id="IPR017853">
    <property type="entry name" value="GH"/>
</dbReference>
<dbReference type="PANTHER" id="PTHR11177:SF317">
    <property type="entry name" value="CHITINASE 12-RELATED"/>
    <property type="match status" value="1"/>
</dbReference>
<dbReference type="InterPro" id="IPR050314">
    <property type="entry name" value="Glycosyl_Hydrlase_18"/>
</dbReference>
<dbReference type="InterPro" id="IPR029070">
    <property type="entry name" value="Chitinase_insertion_sf"/>
</dbReference>
<comment type="catalytic activity">
    <reaction evidence="1">
        <text>Random endo-hydrolysis of N-acetyl-beta-D-glucosaminide (1-&gt;4)-beta-linkages in chitin and chitodextrins.</text>
        <dbReference type="EC" id="3.2.1.14"/>
    </reaction>
</comment>
<dbReference type="AlphaFoldDB" id="A0AAE0HVN3"/>
<dbReference type="SUPFAM" id="SSF54556">
    <property type="entry name" value="Chitinase insertion domain"/>
    <property type="match status" value="1"/>
</dbReference>
<keyword evidence="8" id="KW-0325">Glycoprotein</keyword>
<keyword evidence="11" id="KW-0624">Polysaccharide degradation</keyword>
<dbReference type="Gene3D" id="3.20.20.80">
    <property type="entry name" value="Glycosidases"/>
    <property type="match status" value="1"/>
</dbReference>
<protein>
    <recommendedName>
        <fullName evidence="4">chitinase</fullName>
        <ecNumber evidence="4">3.2.1.14</ecNumber>
    </recommendedName>
</protein>
<keyword evidence="15" id="KW-1185">Reference proteome</keyword>
<evidence type="ECO:0000256" key="1">
    <source>
        <dbReference type="ARBA" id="ARBA00000822"/>
    </source>
</evidence>
<keyword evidence="9" id="KW-0119">Carbohydrate metabolism</keyword>
<evidence type="ECO:0000256" key="6">
    <source>
        <dbReference type="ARBA" id="ARBA00022801"/>
    </source>
</evidence>
<dbReference type="Pfam" id="PF00704">
    <property type="entry name" value="Glyco_hydro_18"/>
    <property type="match status" value="1"/>
</dbReference>
<gene>
    <name evidence="14" type="ORF">B0H66DRAFT_578106</name>
</gene>